<reference evidence="8 9" key="1">
    <citation type="journal article" date="2013" name="BMC Genomics">
        <title>The miniature genome of a carnivorous plant Genlisea aurea contains a low number of genes and short non-coding sequences.</title>
        <authorList>
            <person name="Leushkin E.V."/>
            <person name="Sutormin R.A."/>
            <person name="Nabieva E.R."/>
            <person name="Penin A.A."/>
            <person name="Kondrashov A.S."/>
            <person name="Logacheva M.D."/>
        </authorList>
    </citation>
    <scope>NUCLEOTIDE SEQUENCE [LARGE SCALE GENOMIC DNA]</scope>
</reference>
<keyword evidence="4 5" id="KW-0862">Zinc</keyword>
<evidence type="ECO:0000256" key="3">
    <source>
        <dbReference type="ARBA" id="ARBA00022771"/>
    </source>
</evidence>
<evidence type="ECO:0000259" key="7">
    <source>
        <dbReference type="PROSITE" id="PS50103"/>
    </source>
</evidence>
<dbReference type="GO" id="GO:0000209">
    <property type="term" value="P:protein polyubiquitination"/>
    <property type="evidence" value="ECO:0007669"/>
    <property type="project" value="InterPro"/>
</dbReference>
<evidence type="ECO:0000313" key="9">
    <source>
        <dbReference type="Proteomes" id="UP000015453"/>
    </source>
</evidence>
<feature type="zinc finger region" description="C3H1-type" evidence="5">
    <location>
        <begin position="233"/>
        <end position="262"/>
    </location>
</feature>
<dbReference type="Gene3D" id="3.30.40.10">
    <property type="entry name" value="Zinc/RING finger domain, C3HC4 (zinc finger)"/>
    <property type="match status" value="1"/>
</dbReference>
<comment type="caution">
    <text evidence="8">The sequence shown here is derived from an EMBL/GenBank/DDBJ whole genome shotgun (WGS) entry which is preliminary data.</text>
</comment>
<dbReference type="InterPro" id="IPR001841">
    <property type="entry name" value="Znf_RING"/>
</dbReference>
<dbReference type="InterPro" id="IPR013083">
    <property type="entry name" value="Znf_RING/FYVE/PHD"/>
</dbReference>
<evidence type="ECO:0008006" key="10">
    <source>
        <dbReference type="Google" id="ProtNLM"/>
    </source>
</evidence>
<dbReference type="SUPFAM" id="SSF57850">
    <property type="entry name" value="RING/U-box"/>
    <property type="match status" value="1"/>
</dbReference>
<dbReference type="PANTHER" id="PTHR11224">
    <property type="entry name" value="MAKORIN-RELATED"/>
    <property type="match status" value="1"/>
</dbReference>
<dbReference type="SMART" id="SM00184">
    <property type="entry name" value="RING"/>
    <property type="match status" value="1"/>
</dbReference>
<evidence type="ECO:0000256" key="1">
    <source>
        <dbReference type="ARBA" id="ARBA00022679"/>
    </source>
</evidence>
<dbReference type="EMBL" id="AUSU01007665">
    <property type="protein sequence ID" value="EPS60306.1"/>
    <property type="molecule type" value="Genomic_DNA"/>
</dbReference>
<dbReference type="InterPro" id="IPR017907">
    <property type="entry name" value="Znf_RING_CS"/>
</dbReference>
<dbReference type="GO" id="GO:0008270">
    <property type="term" value="F:zinc ion binding"/>
    <property type="evidence" value="ECO:0007669"/>
    <property type="project" value="UniProtKB-KW"/>
</dbReference>
<dbReference type="AlphaFoldDB" id="S8C7C8"/>
<dbReference type="SMART" id="SM00356">
    <property type="entry name" value="ZnF_C3H1"/>
    <property type="match status" value="2"/>
</dbReference>
<dbReference type="Gene3D" id="1.20.120.1350">
    <property type="entry name" value="Pneumovirus matrix protein 2 (M2), zinc-binding domain"/>
    <property type="match status" value="1"/>
</dbReference>
<keyword evidence="9" id="KW-1185">Reference proteome</keyword>
<feature type="domain" description="C3H1-type" evidence="7">
    <location>
        <begin position="233"/>
        <end position="262"/>
    </location>
</feature>
<dbReference type="InterPro" id="IPR036855">
    <property type="entry name" value="Znf_CCCH_sf"/>
</dbReference>
<feature type="domain" description="RING-type" evidence="6">
    <location>
        <begin position="146"/>
        <end position="204"/>
    </location>
</feature>
<dbReference type="PROSITE" id="PS50103">
    <property type="entry name" value="ZF_C3H1"/>
    <property type="match status" value="2"/>
</dbReference>
<keyword evidence="2 5" id="KW-0479">Metal-binding</keyword>
<dbReference type="PROSITE" id="PS00518">
    <property type="entry name" value="ZF_RING_1"/>
    <property type="match status" value="1"/>
</dbReference>
<feature type="zinc finger region" description="C3H1-type" evidence="5">
    <location>
        <begin position="26"/>
        <end position="53"/>
    </location>
</feature>
<dbReference type="Pfam" id="PF00097">
    <property type="entry name" value="zf-C3HC4"/>
    <property type="match status" value="1"/>
</dbReference>
<dbReference type="PROSITE" id="PS50089">
    <property type="entry name" value="ZF_RING_2"/>
    <property type="match status" value="1"/>
</dbReference>
<gene>
    <name evidence="8" type="ORF">M569_14498</name>
</gene>
<sequence>MARSAGPLITIDAARGFPSGFSAGAMPKRASCKFFARGACLKGEHCDFSHDFKPLPINNICTCYEKAICDAFDEHVKVSKSASEKNLSVSPDLTIWDEGEVDVPGPTCIHDENRPPHASRDDVCPVCLKRRKKRSDALRSSQEIECGVCLERVLSKPTASERKFGILSECDHPFCISCIRKWRSSSPSSGIDVNSALRACPMCRKVSYFVVPSVAWYETEEEKLEIIDSYKAKLKTIDCKHFDFGNGECPFGTNCFYRHCCGDESES</sequence>
<evidence type="ECO:0000259" key="6">
    <source>
        <dbReference type="PROSITE" id="PS50089"/>
    </source>
</evidence>
<dbReference type="OrthoDB" id="411372at2759"/>
<dbReference type="CDD" id="cd16521">
    <property type="entry name" value="RING-HC_MKRN"/>
    <property type="match status" value="1"/>
</dbReference>
<evidence type="ECO:0000313" key="8">
    <source>
        <dbReference type="EMBL" id="EPS60306.1"/>
    </source>
</evidence>
<evidence type="ECO:0000256" key="4">
    <source>
        <dbReference type="ARBA" id="ARBA00022833"/>
    </source>
</evidence>
<dbReference type="InterPro" id="IPR018957">
    <property type="entry name" value="Znf_C3HC4_RING-type"/>
</dbReference>
<dbReference type="PANTHER" id="PTHR11224:SF10">
    <property type="entry name" value="IP09428P-RELATED"/>
    <property type="match status" value="1"/>
</dbReference>
<dbReference type="InterPro" id="IPR045072">
    <property type="entry name" value="MKRN-like"/>
</dbReference>
<dbReference type="GO" id="GO:0061630">
    <property type="term" value="F:ubiquitin protein ligase activity"/>
    <property type="evidence" value="ECO:0007669"/>
    <property type="project" value="InterPro"/>
</dbReference>
<keyword evidence="1" id="KW-0808">Transferase</keyword>
<name>S8C7C8_9LAMI</name>
<feature type="domain" description="C3H1-type" evidence="7">
    <location>
        <begin position="26"/>
        <end position="53"/>
    </location>
</feature>
<evidence type="ECO:0000256" key="2">
    <source>
        <dbReference type="ARBA" id="ARBA00022723"/>
    </source>
</evidence>
<dbReference type="InterPro" id="IPR000571">
    <property type="entry name" value="Znf_CCCH"/>
</dbReference>
<accession>S8C7C8</accession>
<dbReference type="Proteomes" id="UP000015453">
    <property type="component" value="Unassembled WGS sequence"/>
</dbReference>
<organism evidence="8 9">
    <name type="scientific">Genlisea aurea</name>
    <dbReference type="NCBI Taxonomy" id="192259"/>
    <lineage>
        <taxon>Eukaryota</taxon>
        <taxon>Viridiplantae</taxon>
        <taxon>Streptophyta</taxon>
        <taxon>Embryophyta</taxon>
        <taxon>Tracheophyta</taxon>
        <taxon>Spermatophyta</taxon>
        <taxon>Magnoliopsida</taxon>
        <taxon>eudicotyledons</taxon>
        <taxon>Gunneridae</taxon>
        <taxon>Pentapetalae</taxon>
        <taxon>asterids</taxon>
        <taxon>lamiids</taxon>
        <taxon>Lamiales</taxon>
        <taxon>Lentibulariaceae</taxon>
        <taxon>Genlisea</taxon>
    </lineage>
</organism>
<evidence type="ECO:0000256" key="5">
    <source>
        <dbReference type="PROSITE-ProRule" id="PRU00723"/>
    </source>
</evidence>
<protein>
    <recommendedName>
        <fullName evidence="10">RING-type E3 ubiquitin transferase</fullName>
    </recommendedName>
</protein>
<proteinExistence type="predicted"/>
<keyword evidence="3 5" id="KW-0863">Zinc-finger</keyword>
<dbReference type="SUPFAM" id="SSF90229">
    <property type="entry name" value="CCCH zinc finger"/>
    <property type="match status" value="1"/>
</dbReference>